<feature type="non-terminal residue" evidence="1">
    <location>
        <position position="1"/>
    </location>
</feature>
<keyword evidence="2" id="KW-1185">Reference proteome</keyword>
<dbReference type="Proteomes" id="UP001189429">
    <property type="component" value="Unassembled WGS sequence"/>
</dbReference>
<proteinExistence type="predicted"/>
<evidence type="ECO:0008006" key="3">
    <source>
        <dbReference type="Google" id="ProtNLM"/>
    </source>
</evidence>
<organism evidence="1 2">
    <name type="scientific">Prorocentrum cordatum</name>
    <dbReference type="NCBI Taxonomy" id="2364126"/>
    <lineage>
        <taxon>Eukaryota</taxon>
        <taxon>Sar</taxon>
        <taxon>Alveolata</taxon>
        <taxon>Dinophyceae</taxon>
        <taxon>Prorocentrales</taxon>
        <taxon>Prorocentraceae</taxon>
        <taxon>Prorocentrum</taxon>
    </lineage>
</organism>
<name>A0ABN9UZD4_9DINO</name>
<reference evidence="1" key="1">
    <citation type="submission" date="2023-10" db="EMBL/GenBank/DDBJ databases">
        <authorList>
            <person name="Chen Y."/>
            <person name="Shah S."/>
            <person name="Dougan E. K."/>
            <person name="Thang M."/>
            <person name="Chan C."/>
        </authorList>
    </citation>
    <scope>NUCLEOTIDE SEQUENCE [LARGE SCALE GENOMIC DNA]</scope>
</reference>
<sequence>APSALGDDSHPRVSRIGILSDRSVAPLGREANVLGDQPYEQLLRVIESRVMSFSEVLQDQNRRLGRDLLAPLDPAQGTVRFRKISMALLEPFDAASGKSEDEHVPILLPFPRFPFHGPPGRPSSPPLDPP</sequence>
<dbReference type="EMBL" id="CAUYUJ010016475">
    <property type="protein sequence ID" value="CAK0865695.1"/>
    <property type="molecule type" value="Genomic_DNA"/>
</dbReference>
<evidence type="ECO:0000313" key="1">
    <source>
        <dbReference type="EMBL" id="CAK0865695.1"/>
    </source>
</evidence>
<protein>
    <recommendedName>
        <fullName evidence="3">DNA-directed RNA polymerase</fullName>
    </recommendedName>
</protein>
<accession>A0ABN9UZD4</accession>
<comment type="caution">
    <text evidence="1">The sequence shown here is derived from an EMBL/GenBank/DDBJ whole genome shotgun (WGS) entry which is preliminary data.</text>
</comment>
<evidence type="ECO:0000313" key="2">
    <source>
        <dbReference type="Proteomes" id="UP001189429"/>
    </source>
</evidence>
<gene>
    <name evidence="1" type="ORF">PCOR1329_LOCUS53145</name>
</gene>